<evidence type="ECO:0000256" key="10">
    <source>
        <dbReference type="ARBA" id="ARBA00093448"/>
    </source>
</evidence>
<reference evidence="14" key="1">
    <citation type="submission" date="2022-11" db="EMBL/GenBank/DDBJ databases">
        <title>Draft genome sequence of Hoeflea poritis E7-10 and Hoeflea prorocentri PM5-8, separated from scleractinian coral Porites lutea and marine dinoflagellate.</title>
        <authorList>
            <person name="Zhang G."/>
            <person name="Wei Q."/>
            <person name="Cai L."/>
        </authorList>
    </citation>
    <scope>NUCLEOTIDE SEQUENCE</scope>
    <source>
        <strain evidence="14">PM5-8</strain>
    </source>
</reference>
<evidence type="ECO:0000256" key="3">
    <source>
        <dbReference type="ARBA" id="ARBA00022670"/>
    </source>
</evidence>
<organism evidence="14 15">
    <name type="scientific">Hoeflea prorocentri</name>
    <dbReference type="NCBI Taxonomy" id="1922333"/>
    <lineage>
        <taxon>Bacteria</taxon>
        <taxon>Pseudomonadati</taxon>
        <taxon>Pseudomonadota</taxon>
        <taxon>Alphaproteobacteria</taxon>
        <taxon>Hyphomicrobiales</taxon>
        <taxon>Rhizobiaceae</taxon>
        <taxon>Hoeflea</taxon>
    </lineage>
</organism>
<comment type="pathway">
    <text evidence="2">Cell wall biogenesis; cell wall polysaccharide biosynthesis.</text>
</comment>
<dbReference type="InterPro" id="IPR010275">
    <property type="entry name" value="MepK"/>
</dbReference>
<evidence type="ECO:0000256" key="11">
    <source>
        <dbReference type="ARBA" id="ARBA00093666"/>
    </source>
</evidence>
<keyword evidence="6" id="KW-0378">Hydrolase</keyword>
<keyword evidence="7" id="KW-0862">Zinc</keyword>
<evidence type="ECO:0000256" key="1">
    <source>
        <dbReference type="ARBA" id="ARBA00001947"/>
    </source>
</evidence>
<evidence type="ECO:0000256" key="5">
    <source>
        <dbReference type="ARBA" id="ARBA00022729"/>
    </source>
</evidence>
<dbReference type="PANTHER" id="PTHR37425">
    <property type="match status" value="1"/>
</dbReference>
<keyword evidence="8" id="KW-0482">Metalloprotease</keyword>
<dbReference type="EMBL" id="JAPJZI010000001">
    <property type="protein sequence ID" value="MDA5397064.1"/>
    <property type="molecule type" value="Genomic_DNA"/>
</dbReference>
<comment type="cofactor">
    <cofactor evidence="1">
        <name>Zn(2+)</name>
        <dbReference type="ChEBI" id="CHEBI:29105"/>
    </cofactor>
</comment>
<evidence type="ECO:0000256" key="12">
    <source>
        <dbReference type="SAM" id="MobiDB-lite"/>
    </source>
</evidence>
<evidence type="ECO:0000256" key="4">
    <source>
        <dbReference type="ARBA" id="ARBA00022723"/>
    </source>
</evidence>
<evidence type="ECO:0000313" key="14">
    <source>
        <dbReference type="EMBL" id="MDA5397064.1"/>
    </source>
</evidence>
<comment type="similarity">
    <text evidence="10">Belongs to the peptidase M15 family.</text>
</comment>
<dbReference type="GO" id="GO:0071555">
    <property type="term" value="P:cell wall organization"/>
    <property type="evidence" value="ECO:0007669"/>
    <property type="project" value="UniProtKB-KW"/>
</dbReference>
<name>A0A9X3UHA6_9HYPH</name>
<feature type="signal peptide" evidence="13">
    <location>
        <begin position="1"/>
        <end position="30"/>
    </location>
</feature>
<evidence type="ECO:0000256" key="8">
    <source>
        <dbReference type="ARBA" id="ARBA00023049"/>
    </source>
</evidence>
<feature type="chain" id="PRO_5040810129" description="Murein endopeptidase K" evidence="13">
    <location>
        <begin position="31"/>
        <end position="608"/>
    </location>
</feature>
<evidence type="ECO:0000313" key="15">
    <source>
        <dbReference type="Proteomes" id="UP001151234"/>
    </source>
</evidence>
<dbReference type="GO" id="GO:0046872">
    <property type="term" value="F:metal ion binding"/>
    <property type="evidence" value="ECO:0007669"/>
    <property type="project" value="UniProtKB-KW"/>
</dbReference>
<evidence type="ECO:0000256" key="7">
    <source>
        <dbReference type="ARBA" id="ARBA00022833"/>
    </source>
</evidence>
<dbReference type="RefSeq" id="WP_267988539.1">
    <property type="nucleotide sequence ID" value="NZ_JAPJZI010000001.1"/>
</dbReference>
<dbReference type="GO" id="GO:0006508">
    <property type="term" value="P:proteolysis"/>
    <property type="evidence" value="ECO:0007669"/>
    <property type="project" value="UniProtKB-KW"/>
</dbReference>
<dbReference type="PANTHER" id="PTHR37425:SF1">
    <property type="entry name" value="OUTER MEMBRANE PROTEIN"/>
    <property type="match status" value="1"/>
</dbReference>
<keyword evidence="9" id="KW-0961">Cell wall biogenesis/degradation</keyword>
<dbReference type="CDD" id="cd14844">
    <property type="entry name" value="Zn-DD-carboxypeptidase_like"/>
    <property type="match status" value="1"/>
</dbReference>
<proteinExistence type="inferred from homology"/>
<comment type="caution">
    <text evidence="14">The sequence shown here is derived from an EMBL/GenBank/DDBJ whole genome shotgun (WGS) entry which is preliminary data.</text>
</comment>
<accession>A0A9X3UHA6</accession>
<evidence type="ECO:0000256" key="9">
    <source>
        <dbReference type="ARBA" id="ARBA00023316"/>
    </source>
</evidence>
<dbReference type="InterPro" id="IPR009045">
    <property type="entry name" value="Zn_M74/Hedgehog-like"/>
</dbReference>
<sequence length="608" mass="64580">MTRAVSTRSRALAAVLAALVCLAAASPAFAETRSLKLYFIHTKERATITFKKNGRYVPGGLKKLNRFLRDWRQKEATKMDPRLFDLLWEVYQASGSRDHIHVVSAYRSPKTNAMLRKRSRGVAKKSQHTLGKAVDFYLPDVPVKKVRQIGMKFQVGGVGYYPKSGSPFVHLDVGSVRSWPRMDRKELTSLFPKGKTLHLPRDGKPLPGYNQALADYKKRVSSNSIQVAGKRSIRRPSRDNNSGGGNLLAGLFGGGNKKEEPRQTRQTVVAAASAPPGVEERDSLTPDLAIVPTPRIRPTAPVQDVQVALAPASELSPEAITAAFRPRLPAAAIPQDGNVALASATTGADTLPVPALRTGGSESQGGVELASTGPTSSEVVLASLLAEPTYAATGNPGLTRQELGLQQGIGTEEEGTVTKLAYVPRPSQRPDLVSPETQALAAAVGEDVPGGLSYETVSGIPVPRPSPFGSSASDEMVALAPVQVALAPPSGNTSGARVDVFAPALKQSAGKRSRPTIGDAIDARPSAVRTEPVLTPTMITHTAFAAHSVSGMDAPVSAPQFVSSLMRTAPDMVHVDGFSTENRIASADRFSGTAVNFQSVARFEVRGR</sequence>
<evidence type="ECO:0000256" key="13">
    <source>
        <dbReference type="SAM" id="SignalP"/>
    </source>
</evidence>
<gene>
    <name evidence="14" type="ORF">OQ273_00640</name>
</gene>
<feature type="compositionally biased region" description="Gly residues" evidence="12">
    <location>
        <begin position="242"/>
        <end position="255"/>
    </location>
</feature>
<keyword evidence="4" id="KW-0479">Metal-binding</keyword>
<dbReference type="GO" id="GO:0008237">
    <property type="term" value="F:metallopeptidase activity"/>
    <property type="evidence" value="ECO:0007669"/>
    <property type="project" value="UniProtKB-KW"/>
</dbReference>
<dbReference type="AlphaFoldDB" id="A0A9X3UHA6"/>
<dbReference type="SUPFAM" id="SSF55166">
    <property type="entry name" value="Hedgehog/DD-peptidase"/>
    <property type="match status" value="1"/>
</dbReference>
<dbReference type="Gene3D" id="3.30.1380.10">
    <property type="match status" value="1"/>
</dbReference>
<feature type="region of interest" description="Disordered" evidence="12">
    <location>
        <begin position="225"/>
        <end position="283"/>
    </location>
</feature>
<keyword evidence="3" id="KW-0645">Protease</keyword>
<evidence type="ECO:0000256" key="2">
    <source>
        <dbReference type="ARBA" id="ARBA00004776"/>
    </source>
</evidence>
<keyword evidence="15" id="KW-1185">Reference proteome</keyword>
<protein>
    <recommendedName>
        <fullName evidence="11">Murein endopeptidase K</fullName>
    </recommendedName>
</protein>
<dbReference type="Proteomes" id="UP001151234">
    <property type="component" value="Unassembled WGS sequence"/>
</dbReference>
<evidence type="ECO:0000256" key="6">
    <source>
        <dbReference type="ARBA" id="ARBA00022801"/>
    </source>
</evidence>
<keyword evidence="5 13" id="KW-0732">Signal</keyword>
<dbReference type="Pfam" id="PF05951">
    <property type="entry name" value="Peptidase_M15_2"/>
    <property type="match status" value="1"/>
</dbReference>